<keyword evidence="3" id="KW-1185">Reference proteome</keyword>
<dbReference type="Proteomes" id="UP000244913">
    <property type="component" value="Unassembled WGS sequence"/>
</dbReference>
<accession>A0A2T9JDU5</accession>
<sequence length="74" mass="8241">MDPAAAFEALRRDLWSAGGRMLQTADVRRWQDGRDGGAMIAHNRDMLAGCAREARPAHRQRPDAVAGRLRETAR</sequence>
<protein>
    <submittedName>
        <fullName evidence="2">Uncharacterized protein</fullName>
    </submittedName>
</protein>
<evidence type="ECO:0000256" key="1">
    <source>
        <dbReference type="SAM" id="MobiDB-lite"/>
    </source>
</evidence>
<evidence type="ECO:0000313" key="2">
    <source>
        <dbReference type="EMBL" id="PVM81058.1"/>
    </source>
</evidence>
<gene>
    <name evidence="2" type="ORF">DDF65_14155</name>
</gene>
<dbReference type="AlphaFoldDB" id="A0A2T9JDU5"/>
<organism evidence="2 3">
    <name type="scientific">Caulobacter radicis</name>
    <dbReference type="NCBI Taxonomy" id="2172650"/>
    <lineage>
        <taxon>Bacteria</taxon>
        <taxon>Pseudomonadati</taxon>
        <taxon>Pseudomonadota</taxon>
        <taxon>Alphaproteobacteria</taxon>
        <taxon>Caulobacterales</taxon>
        <taxon>Caulobacteraceae</taxon>
        <taxon>Caulobacter</taxon>
    </lineage>
</organism>
<name>A0A2T9JDU5_9CAUL</name>
<reference evidence="2 3" key="1">
    <citation type="submission" date="2018-04" db="EMBL/GenBank/DDBJ databases">
        <title>The genome sequence of Caulobacter sp. 736.</title>
        <authorList>
            <person name="Gao J."/>
            <person name="Sun J."/>
        </authorList>
    </citation>
    <scope>NUCLEOTIDE SEQUENCE [LARGE SCALE GENOMIC DNA]</scope>
    <source>
        <strain evidence="2 3">736</strain>
    </source>
</reference>
<proteinExistence type="predicted"/>
<comment type="caution">
    <text evidence="2">The sequence shown here is derived from an EMBL/GenBank/DDBJ whole genome shotgun (WGS) entry which is preliminary data.</text>
</comment>
<feature type="region of interest" description="Disordered" evidence="1">
    <location>
        <begin position="52"/>
        <end position="74"/>
    </location>
</feature>
<evidence type="ECO:0000313" key="3">
    <source>
        <dbReference type="Proteomes" id="UP000244913"/>
    </source>
</evidence>
<dbReference type="EMBL" id="QDKP01000040">
    <property type="protein sequence ID" value="PVM81058.1"/>
    <property type="molecule type" value="Genomic_DNA"/>
</dbReference>